<feature type="region of interest" description="Disordered" evidence="2">
    <location>
        <begin position="204"/>
        <end position="260"/>
    </location>
</feature>
<evidence type="ECO:0000313" key="5">
    <source>
        <dbReference type="Proteomes" id="UP000285768"/>
    </source>
</evidence>
<dbReference type="RefSeq" id="WP_128387595.1">
    <property type="nucleotide sequence ID" value="NZ_CP035037.1"/>
</dbReference>
<name>A0ABX5QIG3_9MICO</name>
<evidence type="ECO:0000259" key="3">
    <source>
        <dbReference type="Pfam" id="PF01425"/>
    </source>
</evidence>
<protein>
    <submittedName>
        <fullName evidence="4">Amidase</fullName>
    </submittedName>
</protein>
<dbReference type="PROSITE" id="PS00571">
    <property type="entry name" value="AMIDASES"/>
    <property type="match status" value="1"/>
</dbReference>
<evidence type="ECO:0000256" key="2">
    <source>
        <dbReference type="SAM" id="MobiDB-lite"/>
    </source>
</evidence>
<feature type="compositionally biased region" description="Low complexity" evidence="2">
    <location>
        <begin position="241"/>
        <end position="260"/>
    </location>
</feature>
<dbReference type="Proteomes" id="UP000285768">
    <property type="component" value="Chromosome"/>
</dbReference>
<comment type="similarity">
    <text evidence="1">Belongs to the amidase family.</text>
</comment>
<evidence type="ECO:0000313" key="4">
    <source>
        <dbReference type="EMBL" id="QAB18887.1"/>
    </source>
</evidence>
<evidence type="ECO:0000256" key="1">
    <source>
        <dbReference type="ARBA" id="ARBA00009199"/>
    </source>
</evidence>
<keyword evidence="5" id="KW-1185">Reference proteome</keyword>
<dbReference type="Pfam" id="PF01425">
    <property type="entry name" value="Amidase"/>
    <property type="match status" value="1"/>
</dbReference>
<reference evidence="4 5" key="1">
    <citation type="submission" date="2019-01" db="EMBL/GenBank/DDBJ databases">
        <title>Leucobacter muris sp. nov. isolated from the nose of a laboratory mouse.</title>
        <authorList>
            <person name="Benga L."/>
            <person name="Sproeer C."/>
            <person name="Schumann P."/>
            <person name="Verbarg S."/>
            <person name="Bunk B."/>
            <person name="Engelhardt E."/>
            <person name="Benten P.M."/>
            <person name="Sager M."/>
        </authorList>
    </citation>
    <scope>NUCLEOTIDE SEQUENCE [LARGE SCALE GENOMIC DNA]</scope>
    <source>
        <strain evidence="4 5">DSM 101948</strain>
    </source>
</reference>
<proteinExistence type="inferred from homology"/>
<dbReference type="PANTHER" id="PTHR11895:SF7">
    <property type="entry name" value="GLUTAMYL-TRNA(GLN) AMIDOTRANSFERASE SUBUNIT A, MITOCHONDRIAL"/>
    <property type="match status" value="1"/>
</dbReference>
<dbReference type="InterPro" id="IPR000120">
    <property type="entry name" value="Amidase"/>
</dbReference>
<dbReference type="PANTHER" id="PTHR11895">
    <property type="entry name" value="TRANSAMIDASE"/>
    <property type="match status" value="1"/>
</dbReference>
<dbReference type="EMBL" id="CP035037">
    <property type="protein sequence ID" value="QAB18887.1"/>
    <property type="molecule type" value="Genomic_DNA"/>
</dbReference>
<feature type="domain" description="Amidase" evidence="3">
    <location>
        <begin position="35"/>
        <end position="202"/>
    </location>
</feature>
<dbReference type="InterPro" id="IPR023631">
    <property type="entry name" value="Amidase_dom"/>
</dbReference>
<accession>A0ABX5QIG3</accession>
<feature type="region of interest" description="Disordered" evidence="2">
    <location>
        <begin position="1"/>
        <end position="42"/>
    </location>
</feature>
<dbReference type="SUPFAM" id="SSF75304">
    <property type="entry name" value="Amidase signature (AS) enzymes"/>
    <property type="match status" value="1"/>
</dbReference>
<sequence length="260" mass="25940">MLDRSAAVALPGQRRAPGNMTISEPPLHPLGAGPEPTGPLAGTRLIVKDNIDAAGYVTTCGSRAYDPEPAAASAPAVARLVNAGARVVGKANLDEFAWGVTGENTHWGRIANPAHPGLTAGGSSGGTAAMIAAGLADIGLGTDTAGSIRIPAACCGIVGLRPRTGTTPVDGIHPLAPSFDVVGPMARDVGLLILAWEAMSGAHGAGSAGGELRAGRAPPSRPPASRRCGFPAGRRPPPPSTGARSRASTSTARPSNRSGR</sequence>
<gene>
    <name evidence="4" type="ORF">Leucomu_14055</name>
</gene>
<dbReference type="Gene3D" id="3.90.1300.10">
    <property type="entry name" value="Amidase signature (AS) domain"/>
    <property type="match status" value="1"/>
</dbReference>
<organism evidence="4 5">
    <name type="scientific">Leucobacter muris</name>
    <dbReference type="NCBI Taxonomy" id="1935379"/>
    <lineage>
        <taxon>Bacteria</taxon>
        <taxon>Bacillati</taxon>
        <taxon>Actinomycetota</taxon>
        <taxon>Actinomycetes</taxon>
        <taxon>Micrococcales</taxon>
        <taxon>Microbacteriaceae</taxon>
        <taxon>Leucobacter</taxon>
    </lineage>
</organism>
<dbReference type="InterPro" id="IPR020556">
    <property type="entry name" value="Amidase_CS"/>
</dbReference>
<dbReference type="InterPro" id="IPR036928">
    <property type="entry name" value="AS_sf"/>
</dbReference>